<dbReference type="AlphaFoldDB" id="A0A660LF88"/>
<reference evidence="2 3" key="1">
    <citation type="submission" date="2018-10" db="EMBL/GenBank/DDBJ databases">
        <title>Genomic Encyclopedia of Archaeal and Bacterial Type Strains, Phase II (KMG-II): from individual species to whole genera.</title>
        <authorList>
            <person name="Goeker M."/>
        </authorList>
    </citation>
    <scope>NUCLEOTIDE SEQUENCE [LARGE SCALE GENOMIC DNA]</scope>
    <source>
        <strain evidence="2 3">DSM 14954</strain>
    </source>
</reference>
<proteinExistence type="predicted"/>
<keyword evidence="3" id="KW-1185">Reference proteome</keyword>
<dbReference type="RefSeq" id="WP_211340010.1">
    <property type="nucleotide sequence ID" value="NZ_RBIL01000001.1"/>
</dbReference>
<feature type="compositionally biased region" description="Basic residues" evidence="1">
    <location>
        <begin position="153"/>
        <end position="164"/>
    </location>
</feature>
<dbReference type="EMBL" id="RBIL01000001">
    <property type="protein sequence ID" value="RKQ93752.1"/>
    <property type="molecule type" value="Genomic_DNA"/>
</dbReference>
<evidence type="ECO:0000313" key="2">
    <source>
        <dbReference type="EMBL" id="RKQ93752.1"/>
    </source>
</evidence>
<feature type="region of interest" description="Disordered" evidence="1">
    <location>
        <begin position="120"/>
        <end position="164"/>
    </location>
</feature>
<name>A0A660LF88_9ACTN</name>
<dbReference type="Proteomes" id="UP000278962">
    <property type="component" value="Unassembled WGS sequence"/>
</dbReference>
<sequence>MADDGFRDRVSKQGEEALGKLATDLLENPLINSAITRAFSAREKAVQAQEAAMGALNLPSAADIDRLTRRLRTVSTRLEGIEESLDRLQDGVDRLTEKLGANEALAERLAALEGQLSKVSRDVSHVSDAIDAVPPPVPREQERLAVDAPSPKPARKRAAAKKNS</sequence>
<organism evidence="2 3">
    <name type="scientific">Solirubrobacter pauli</name>
    <dbReference type="NCBI Taxonomy" id="166793"/>
    <lineage>
        <taxon>Bacteria</taxon>
        <taxon>Bacillati</taxon>
        <taxon>Actinomycetota</taxon>
        <taxon>Thermoleophilia</taxon>
        <taxon>Solirubrobacterales</taxon>
        <taxon>Solirubrobacteraceae</taxon>
        <taxon>Solirubrobacter</taxon>
    </lineage>
</organism>
<gene>
    <name evidence="2" type="ORF">C8N24_3623</name>
</gene>
<accession>A0A660LF88</accession>
<dbReference type="Gene3D" id="1.20.5.170">
    <property type="match status" value="1"/>
</dbReference>
<evidence type="ECO:0000256" key="1">
    <source>
        <dbReference type="SAM" id="MobiDB-lite"/>
    </source>
</evidence>
<evidence type="ECO:0000313" key="3">
    <source>
        <dbReference type="Proteomes" id="UP000278962"/>
    </source>
</evidence>
<protein>
    <submittedName>
        <fullName evidence="2">Uncharacterized protein</fullName>
    </submittedName>
</protein>
<comment type="caution">
    <text evidence="2">The sequence shown here is derived from an EMBL/GenBank/DDBJ whole genome shotgun (WGS) entry which is preliminary data.</text>
</comment>